<dbReference type="SUPFAM" id="SSF109854">
    <property type="entry name" value="DinB/YfiT-like putative metalloenzymes"/>
    <property type="match status" value="1"/>
</dbReference>
<evidence type="ECO:0000313" key="3">
    <source>
        <dbReference type="Proteomes" id="UP000050509"/>
    </source>
</evidence>
<name>A0A0P9FKF0_9CHLR</name>
<dbReference type="AlphaFoldDB" id="A0A0P9FKF0"/>
<dbReference type="Proteomes" id="UP000050509">
    <property type="component" value="Unassembled WGS sequence"/>
</dbReference>
<proteinExistence type="predicted"/>
<comment type="caution">
    <text evidence="2">The sequence shown here is derived from an EMBL/GenBank/DDBJ whole genome shotgun (WGS) entry which is preliminary data.</text>
</comment>
<dbReference type="Pfam" id="PF12867">
    <property type="entry name" value="DinB_2"/>
    <property type="match status" value="1"/>
</dbReference>
<feature type="domain" description="DinB-like" evidence="1">
    <location>
        <begin position="167"/>
        <end position="300"/>
    </location>
</feature>
<reference evidence="2 3" key="1">
    <citation type="submission" date="2015-09" db="EMBL/GenBank/DDBJ databases">
        <title>Draft genome sequence of Kouleothrix aurantiaca JCM 19913.</title>
        <authorList>
            <person name="Hemp J."/>
        </authorList>
    </citation>
    <scope>NUCLEOTIDE SEQUENCE [LARGE SCALE GENOMIC DNA]</scope>
    <source>
        <strain evidence="2 3">COM-B</strain>
    </source>
</reference>
<dbReference type="Gene3D" id="1.20.120.450">
    <property type="entry name" value="dinb family like domain"/>
    <property type="match status" value="1"/>
</dbReference>
<dbReference type="InterPro" id="IPR034660">
    <property type="entry name" value="DinB/YfiT-like"/>
</dbReference>
<evidence type="ECO:0000259" key="1">
    <source>
        <dbReference type="Pfam" id="PF12867"/>
    </source>
</evidence>
<protein>
    <submittedName>
        <fullName evidence="2">Rubredoxin-type Fe(Cys)4 protein</fullName>
    </submittedName>
</protein>
<organism evidence="2 3">
    <name type="scientific">Kouleothrix aurantiaca</name>
    <dbReference type="NCBI Taxonomy" id="186479"/>
    <lineage>
        <taxon>Bacteria</taxon>
        <taxon>Bacillati</taxon>
        <taxon>Chloroflexota</taxon>
        <taxon>Chloroflexia</taxon>
        <taxon>Chloroflexales</taxon>
        <taxon>Roseiflexineae</taxon>
        <taxon>Roseiflexaceae</taxon>
        <taxon>Kouleothrix</taxon>
    </lineage>
</organism>
<dbReference type="PANTHER" id="PTHR33746:SF4">
    <property type="entry name" value="RUBRERYTHRIN"/>
    <property type="match status" value="1"/>
</dbReference>
<dbReference type="PANTHER" id="PTHR33746">
    <property type="entry name" value="RUBRERYTHRIN"/>
    <property type="match status" value="1"/>
</dbReference>
<dbReference type="EMBL" id="LJCR01000204">
    <property type="protein sequence ID" value="KPV53676.1"/>
    <property type="molecule type" value="Genomic_DNA"/>
</dbReference>
<keyword evidence="3" id="KW-1185">Reference proteome</keyword>
<gene>
    <name evidence="2" type="ORF">SE17_08250</name>
</gene>
<dbReference type="Gene3D" id="1.20.1260.10">
    <property type="match status" value="1"/>
</dbReference>
<evidence type="ECO:0000313" key="2">
    <source>
        <dbReference type="EMBL" id="KPV53676.1"/>
    </source>
</evidence>
<sequence>MTSDQAELRRLFTSASLGHTAYRSWAAQARHERRFNIARLFEALGAAKLARAESVFRQMGEAGSTNGNVDRALAGLEPEAIGTGPITGTNPLARDMLLRAQAALKDNRDLRADEIGDIFVCSTCGTLREGQLVGACPNCGTVPEAHRSFRAIDAMGTLGPHAIMSSLEHTEEGLRKLLDGIDEDLLAQRLSEGKPSIKELVGHLVDIDAVFRERAWLLLETDRPELPPAHPPRLDAAAAYRSQPGEAILGAFHATRRQTINLLRGLTSAAWHRPGHHELYGEVNLLHQGNWMIAHERAHLVELAQLRHDLLLHSEACKAPVDLGEAVMTEINEGE</sequence>
<dbReference type="InterPro" id="IPR024775">
    <property type="entry name" value="DinB-like"/>
</dbReference>
<accession>A0A0P9FKF0</accession>
<dbReference type="InterPro" id="IPR052753">
    <property type="entry name" value="Rbr2/Nigerythrin"/>
</dbReference>
<dbReference type="InterPro" id="IPR012347">
    <property type="entry name" value="Ferritin-like"/>
</dbReference>